<accession>A0A9D4R385</accession>
<dbReference type="AlphaFoldDB" id="A0A9D4R385"/>
<keyword evidence="3" id="KW-1185">Reference proteome</keyword>
<dbReference type="Proteomes" id="UP000828390">
    <property type="component" value="Unassembled WGS sequence"/>
</dbReference>
<dbReference type="EMBL" id="JAIWYP010000003">
    <property type="protein sequence ID" value="KAH3852362.1"/>
    <property type="molecule type" value="Genomic_DNA"/>
</dbReference>
<feature type="transmembrane region" description="Helical" evidence="1">
    <location>
        <begin position="160"/>
        <end position="180"/>
    </location>
</feature>
<proteinExistence type="predicted"/>
<reference evidence="2" key="1">
    <citation type="journal article" date="2019" name="bioRxiv">
        <title>The Genome of the Zebra Mussel, Dreissena polymorpha: A Resource for Invasive Species Research.</title>
        <authorList>
            <person name="McCartney M.A."/>
            <person name="Auch B."/>
            <person name="Kono T."/>
            <person name="Mallez S."/>
            <person name="Zhang Y."/>
            <person name="Obille A."/>
            <person name="Becker A."/>
            <person name="Abrahante J.E."/>
            <person name="Garbe J."/>
            <person name="Badalamenti J.P."/>
            <person name="Herman A."/>
            <person name="Mangelson H."/>
            <person name="Liachko I."/>
            <person name="Sullivan S."/>
            <person name="Sone E.D."/>
            <person name="Koren S."/>
            <person name="Silverstein K.A.T."/>
            <person name="Beckman K.B."/>
            <person name="Gohl D.M."/>
        </authorList>
    </citation>
    <scope>NUCLEOTIDE SEQUENCE</scope>
    <source>
        <strain evidence="2">Duluth1</strain>
        <tissue evidence="2">Whole animal</tissue>
    </source>
</reference>
<gene>
    <name evidence="2" type="ORF">DPMN_094868</name>
</gene>
<feature type="transmembrane region" description="Helical" evidence="1">
    <location>
        <begin position="186"/>
        <end position="202"/>
    </location>
</feature>
<protein>
    <submittedName>
        <fullName evidence="2">Uncharacterized protein</fullName>
    </submittedName>
</protein>
<evidence type="ECO:0000256" key="1">
    <source>
        <dbReference type="SAM" id="Phobius"/>
    </source>
</evidence>
<evidence type="ECO:0000313" key="2">
    <source>
        <dbReference type="EMBL" id="KAH3852362.1"/>
    </source>
</evidence>
<sequence length="267" mass="30379">MTANAAQDLNHLIASLKDLPHTSITATAAAASADIPINGSSVLVPSYTLTDDAINGINSNKELNVTFGEGESNTHLENVCNRPEMHTRKVDDDDNKRRLKRWMQQRQRENCNDPEDWRILERYLLAEATLKRFVKTHYGYGPVIVEDLNIFNLPTPEGRCVNILFGGILPIMMTIAFVFVAWKFPSLAILAIVLLLLSCFTFHKCKCRCRCCCCCCSWCYIPKWWYRWANGSRAKRCCAYLTITAILALPSMLIFFLISSQYSFVEF</sequence>
<keyword evidence="1" id="KW-0812">Transmembrane</keyword>
<keyword evidence="1" id="KW-0472">Membrane</keyword>
<organism evidence="2 3">
    <name type="scientific">Dreissena polymorpha</name>
    <name type="common">Zebra mussel</name>
    <name type="synonym">Mytilus polymorpha</name>
    <dbReference type="NCBI Taxonomy" id="45954"/>
    <lineage>
        <taxon>Eukaryota</taxon>
        <taxon>Metazoa</taxon>
        <taxon>Spiralia</taxon>
        <taxon>Lophotrochozoa</taxon>
        <taxon>Mollusca</taxon>
        <taxon>Bivalvia</taxon>
        <taxon>Autobranchia</taxon>
        <taxon>Heteroconchia</taxon>
        <taxon>Euheterodonta</taxon>
        <taxon>Imparidentia</taxon>
        <taxon>Neoheterodontei</taxon>
        <taxon>Myida</taxon>
        <taxon>Dreissenoidea</taxon>
        <taxon>Dreissenidae</taxon>
        <taxon>Dreissena</taxon>
    </lineage>
</organism>
<name>A0A9D4R385_DREPO</name>
<keyword evidence="1" id="KW-1133">Transmembrane helix</keyword>
<comment type="caution">
    <text evidence="2">The sequence shown here is derived from an EMBL/GenBank/DDBJ whole genome shotgun (WGS) entry which is preliminary data.</text>
</comment>
<feature type="transmembrane region" description="Helical" evidence="1">
    <location>
        <begin position="237"/>
        <end position="258"/>
    </location>
</feature>
<evidence type="ECO:0000313" key="3">
    <source>
        <dbReference type="Proteomes" id="UP000828390"/>
    </source>
</evidence>
<reference evidence="2" key="2">
    <citation type="submission" date="2020-11" db="EMBL/GenBank/DDBJ databases">
        <authorList>
            <person name="McCartney M.A."/>
            <person name="Auch B."/>
            <person name="Kono T."/>
            <person name="Mallez S."/>
            <person name="Becker A."/>
            <person name="Gohl D.M."/>
            <person name="Silverstein K.A.T."/>
            <person name="Koren S."/>
            <person name="Bechman K.B."/>
            <person name="Herman A."/>
            <person name="Abrahante J.E."/>
            <person name="Garbe J."/>
        </authorList>
    </citation>
    <scope>NUCLEOTIDE SEQUENCE</scope>
    <source>
        <strain evidence="2">Duluth1</strain>
        <tissue evidence="2">Whole animal</tissue>
    </source>
</reference>